<evidence type="ECO:0000313" key="2">
    <source>
        <dbReference type="Proteomes" id="UP000009138"/>
    </source>
</evidence>
<keyword evidence="2" id="KW-1185">Reference proteome</keyword>
<dbReference type="AlphaFoldDB" id="I1BGJ8"/>
<dbReference type="GeneID" id="93607004"/>
<sequence>MLLSSFSFFDSLTVSISLSSSSSSPASFKSISCCSSSSLYSTPSSMLSWSSSSSAVLYNPAAMAACLAARALSGALFSCFFSSTSGVVSEISITT</sequence>
<proteinExistence type="predicted"/>
<dbReference type="VEuPathDB" id="FungiDB:RO3G_00032"/>
<dbReference type="RefSeq" id="XP_067510724.1">
    <property type="nucleotide sequence ID" value="XM_067654623.1"/>
</dbReference>
<evidence type="ECO:0000313" key="1">
    <source>
        <dbReference type="EMBL" id="EIE75328.1"/>
    </source>
</evidence>
<dbReference type="EMBL" id="CH476732">
    <property type="protein sequence ID" value="EIE75328.1"/>
    <property type="molecule type" value="Genomic_DNA"/>
</dbReference>
<dbReference type="Proteomes" id="UP000009138">
    <property type="component" value="Unassembled WGS sequence"/>
</dbReference>
<reference evidence="1 2" key="1">
    <citation type="journal article" date="2009" name="PLoS Genet.">
        <title>Genomic analysis of the basal lineage fungus Rhizopus oryzae reveals a whole-genome duplication.</title>
        <authorList>
            <person name="Ma L.-J."/>
            <person name="Ibrahim A.S."/>
            <person name="Skory C."/>
            <person name="Grabherr M.G."/>
            <person name="Burger G."/>
            <person name="Butler M."/>
            <person name="Elias M."/>
            <person name="Idnurm A."/>
            <person name="Lang B.F."/>
            <person name="Sone T."/>
            <person name="Abe A."/>
            <person name="Calvo S.E."/>
            <person name="Corrochano L.M."/>
            <person name="Engels R."/>
            <person name="Fu J."/>
            <person name="Hansberg W."/>
            <person name="Kim J.-M."/>
            <person name="Kodira C.D."/>
            <person name="Koehrsen M.J."/>
            <person name="Liu B."/>
            <person name="Miranda-Saavedra D."/>
            <person name="O'Leary S."/>
            <person name="Ortiz-Castellanos L."/>
            <person name="Poulter R."/>
            <person name="Rodriguez-Romero J."/>
            <person name="Ruiz-Herrera J."/>
            <person name="Shen Y.-Q."/>
            <person name="Zeng Q."/>
            <person name="Galagan J."/>
            <person name="Birren B.W."/>
            <person name="Cuomo C.A."/>
            <person name="Wickes B.L."/>
        </authorList>
    </citation>
    <scope>NUCLEOTIDE SEQUENCE [LARGE SCALE GENOMIC DNA]</scope>
    <source>
        <strain evidence="2">RA 99-880 / ATCC MYA-4621 / FGSC 9543 / NRRL 43880</strain>
    </source>
</reference>
<organism evidence="1 2">
    <name type="scientific">Rhizopus delemar (strain RA 99-880 / ATCC MYA-4621 / FGSC 9543 / NRRL 43880)</name>
    <name type="common">Mucormycosis agent</name>
    <name type="synonym">Rhizopus arrhizus var. delemar</name>
    <dbReference type="NCBI Taxonomy" id="246409"/>
    <lineage>
        <taxon>Eukaryota</taxon>
        <taxon>Fungi</taxon>
        <taxon>Fungi incertae sedis</taxon>
        <taxon>Mucoromycota</taxon>
        <taxon>Mucoromycotina</taxon>
        <taxon>Mucoromycetes</taxon>
        <taxon>Mucorales</taxon>
        <taxon>Mucorineae</taxon>
        <taxon>Rhizopodaceae</taxon>
        <taxon>Rhizopus</taxon>
    </lineage>
</organism>
<gene>
    <name evidence="1" type="ORF">RO3G_00032</name>
</gene>
<protein>
    <submittedName>
        <fullName evidence="1">Uncharacterized protein</fullName>
    </submittedName>
</protein>
<name>I1BGJ8_RHIO9</name>
<dbReference type="InParanoid" id="I1BGJ8"/>
<accession>I1BGJ8</accession>